<sequence>MTYSGTTDRIGEIIEVYTTRFLAQSSGLEDLPHFGSFVRADSQDTNIYGLVYNVHEVNTDPNRRPMALGLEREELLRQHPYLPEFLKIEFDAAVIGFSDGAGIRAYLPPFPPRIHSFVYPCESQEILDLTEDLDFIRSINALPGLPVEELVAASIRLAYAERGGDRAFLVRAGQTIAQLLKDEYEKARSIIRRISDVG</sequence>
<dbReference type="InterPro" id="IPR018538">
    <property type="entry name" value="HerA_barrel_dom"/>
</dbReference>
<dbReference type="RefSeq" id="WP_286677839.1">
    <property type="nucleotide sequence ID" value="NZ_MNXI01000039.1"/>
</dbReference>
<dbReference type="Proteomes" id="UP000230956">
    <property type="component" value="Unassembled WGS sequence"/>
</dbReference>
<dbReference type="AlphaFoldDB" id="A0A2M7T6L1"/>
<proteinExistence type="predicted"/>
<reference evidence="3" key="1">
    <citation type="submission" date="2017-09" db="EMBL/GenBank/DDBJ databases">
        <title>Depth-based differentiation of microbial function through sediment-hosted aquifers and enrichment of novel symbionts in the deep terrestrial subsurface.</title>
        <authorList>
            <person name="Probst A.J."/>
            <person name="Ladd B."/>
            <person name="Jarett J.K."/>
            <person name="Geller-Mcgrath D.E."/>
            <person name="Sieber C.M.K."/>
            <person name="Emerson J.B."/>
            <person name="Anantharaman K."/>
            <person name="Thomas B.C."/>
            <person name="Malmstrom R."/>
            <person name="Stieglmeier M."/>
            <person name="Klingl A."/>
            <person name="Woyke T."/>
            <person name="Ryan C.M."/>
            <person name="Banfield J.F."/>
        </authorList>
    </citation>
    <scope>NUCLEOTIDE SEQUENCE [LARGE SCALE GENOMIC DNA]</scope>
</reference>
<dbReference type="Pfam" id="PF09378">
    <property type="entry name" value="HAS-barrel"/>
    <property type="match status" value="1"/>
</dbReference>
<evidence type="ECO:0000259" key="1">
    <source>
        <dbReference type="Pfam" id="PF09378"/>
    </source>
</evidence>
<organism evidence="2 3">
    <name type="scientific">Candidatus Aquicultor secundus</name>
    <dbReference type="NCBI Taxonomy" id="1973895"/>
    <lineage>
        <taxon>Bacteria</taxon>
        <taxon>Bacillati</taxon>
        <taxon>Actinomycetota</taxon>
        <taxon>Candidatus Aquicultoria</taxon>
        <taxon>Candidatus Aquicultorales</taxon>
        <taxon>Candidatus Aquicultoraceae</taxon>
        <taxon>Candidatus Aquicultor</taxon>
    </lineage>
</organism>
<evidence type="ECO:0000313" key="3">
    <source>
        <dbReference type="Proteomes" id="UP000230956"/>
    </source>
</evidence>
<name>A0A2M7T6L1_9ACTN</name>
<gene>
    <name evidence="2" type="ORF">COY37_08155</name>
</gene>
<evidence type="ECO:0000313" key="2">
    <source>
        <dbReference type="EMBL" id="PIZ36636.1"/>
    </source>
</evidence>
<protein>
    <recommendedName>
        <fullName evidence="1">Helicase HerA barrel domain-containing protein</fullName>
    </recommendedName>
</protein>
<dbReference type="EMBL" id="PFNG01000193">
    <property type="protein sequence ID" value="PIZ36636.1"/>
    <property type="molecule type" value="Genomic_DNA"/>
</dbReference>
<feature type="domain" description="Helicase HerA barrel" evidence="1">
    <location>
        <begin position="11"/>
        <end position="96"/>
    </location>
</feature>
<accession>A0A2M7T6L1</accession>
<comment type="caution">
    <text evidence="2">The sequence shown here is derived from an EMBL/GenBank/DDBJ whole genome shotgun (WGS) entry which is preliminary data.</text>
</comment>